<keyword evidence="1" id="KW-1015">Disulfide bond</keyword>
<gene>
    <name evidence="2" type="primary">ORF222871</name>
</gene>
<reference evidence="2" key="1">
    <citation type="submission" date="2014-12" db="EMBL/GenBank/DDBJ databases">
        <title>Insight into the proteome of Arion vulgaris.</title>
        <authorList>
            <person name="Aradska J."/>
            <person name="Bulat T."/>
            <person name="Smidak R."/>
            <person name="Sarate P."/>
            <person name="Gangsoo J."/>
            <person name="Sialana F."/>
            <person name="Bilban M."/>
            <person name="Lubec G."/>
        </authorList>
    </citation>
    <scope>NUCLEOTIDE SEQUENCE</scope>
    <source>
        <tissue evidence="2">Skin</tissue>
    </source>
</reference>
<dbReference type="EMBL" id="HACG01053235">
    <property type="protein sequence ID" value="CEL00106.1"/>
    <property type="molecule type" value="Transcribed_RNA"/>
</dbReference>
<dbReference type="GO" id="GO:0016715">
    <property type="term" value="F:oxidoreductase activity, acting on paired donors, with incorporation or reduction of molecular oxygen, reduced ascorbate as one donor, and incorporation of one atom of oxygen"/>
    <property type="evidence" value="ECO:0007669"/>
    <property type="project" value="InterPro"/>
</dbReference>
<proteinExistence type="predicted"/>
<name>A0A0B7C666_9EUPU</name>
<dbReference type="SUPFAM" id="SSF49742">
    <property type="entry name" value="PHM/PNGase F"/>
    <property type="match status" value="1"/>
</dbReference>
<protein>
    <submittedName>
        <fullName evidence="2">Uncharacterized protein</fullName>
    </submittedName>
</protein>
<dbReference type="InterPro" id="IPR008977">
    <property type="entry name" value="PHM/PNGase_F_dom_sf"/>
</dbReference>
<dbReference type="Gene3D" id="2.60.120.230">
    <property type="match status" value="1"/>
</dbReference>
<evidence type="ECO:0000313" key="2">
    <source>
        <dbReference type="EMBL" id="CEL00106.1"/>
    </source>
</evidence>
<organism evidence="2">
    <name type="scientific">Arion vulgaris</name>
    <dbReference type="NCBI Taxonomy" id="1028688"/>
    <lineage>
        <taxon>Eukaryota</taxon>
        <taxon>Metazoa</taxon>
        <taxon>Spiralia</taxon>
        <taxon>Lophotrochozoa</taxon>
        <taxon>Mollusca</taxon>
        <taxon>Gastropoda</taxon>
        <taxon>Heterobranchia</taxon>
        <taxon>Euthyneura</taxon>
        <taxon>Panpulmonata</taxon>
        <taxon>Eupulmonata</taxon>
        <taxon>Stylommatophora</taxon>
        <taxon>Helicina</taxon>
        <taxon>Arionoidea</taxon>
        <taxon>Arionidae</taxon>
        <taxon>Arion</taxon>
    </lineage>
</organism>
<feature type="non-terminal residue" evidence="2">
    <location>
        <position position="1"/>
    </location>
</feature>
<sequence>HCSAKLFNQSIYVIAAINHMHYLGSSMTIEQTRNGSHIATITRDDSYNYDSPVTHR</sequence>
<accession>A0A0B7C666</accession>
<dbReference type="AlphaFoldDB" id="A0A0B7C666"/>
<dbReference type="InterPro" id="IPR014784">
    <property type="entry name" value="Cu2_ascorb_mOase-like_C"/>
</dbReference>
<evidence type="ECO:0000256" key="1">
    <source>
        <dbReference type="ARBA" id="ARBA00023157"/>
    </source>
</evidence>